<sequence>MHAYRHRGIGSYVATYLFGTFGGAWEIGRHPKNLSSVHFWDKVVGDYTLGDYEVRLSCPKLKYHDGALGDVLSFHADKHERVLPYQGSRVCRRS</sequence>
<name>A0A645IBD6_9ZZZZ</name>
<gene>
    <name evidence="1" type="ORF">SDC9_196057</name>
</gene>
<proteinExistence type="predicted"/>
<evidence type="ECO:0000313" key="1">
    <source>
        <dbReference type="EMBL" id="MPN48450.1"/>
    </source>
</evidence>
<evidence type="ECO:0008006" key="2">
    <source>
        <dbReference type="Google" id="ProtNLM"/>
    </source>
</evidence>
<dbReference type="AlphaFoldDB" id="A0A645IBD6"/>
<reference evidence="1" key="1">
    <citation type="submission" date="2019-08" db="EMBL/GenBank/DDBJ databases">
        <authorList>
            <person name="Kucharzyk K."/>
            <person name="Murdoch R.W."/>
            <person name="Higgins S."/>
            <person name="Loffler F."/>
        </authorList>
    </citation>
    <scope>NUCLEOTIDE SEQUENCE</scope>
</reference>
<organism evidence="1">
    <name type="scientific">bioreactor metagenome</name>
    <dbReference type="NCBI Taxonomy" id="1076179"/>
    <lineage>
        <taxon>unclassified sequences</taxon>
        <taxon>metagenomes</taxon>
        <taxon>ecological metagenomes</taxon>
    </lineage>
</organism>
<protein>
    <recommendedName>
        <fullName evidence="2">N-acetyltransferase domain-containing protein</fullName>
    </recommendedName>
</protein>
<comment type="caution">
    <text evidence="1">The sequence shown here is derived from an EMBL/GenBank/DDBJ whole genome shotgun (WGS) entry which is preliminary data.</text>
</comment>
<dbReference type="EMBL" id="VSSQ01110782">
    <property type="protein sequence ID" value="MPN48450.1"/>
    <property type="molecule type" value="Genomic_DNA"/>
</dbReference>
<accession>A0A645IBD6</accession>